<protein>
    <recommendedName>
        <fullName evidence="9">Major facilitator superfamily (MFS) profile domain-containing protein</fullName>
    </recommendedName>
</protein>
<dbReference type="GeneID" id="5125806"/>
<feature type="transmembrane region" description="Helical" evidence="8">
    <location>
        <begin position="475"/>
        <end position="499"/>
    </location>
</feature>
<comment type="similarity">
    <text evidence="6">Belongs to the major facilitator superfamily. CAR1 family.</text>
</comment>
<feature type="transmembrane region" description="Helical" evidence="8">
    <location>
        <begin position="520"/>
        <end position="540"/>
    </location>
</feature>
<feature type="transmembrane region" description="Helical" evidence="8">
    <location>
        <begin position="198"/>
        <end position="222"/>
    </location>
</feature>
<dbReference type="OrthoDB" id="3936150at2759"/>
<dbReference type="GO" id="GO:0030476">
    <property type="term" value="P:ascospore wall assembly"/>
    <property type="evidence" value="ECO:0007669"/>
    <property type="project" value="EnsemblFungi"/>
</dbReference>
<evidence type="ECO:0000256" key="5">
    <source>
        <dbReference type="ARBA" id="ARBA00023136"/>
    </source>
</evidence>
<evidence type="ECO:0000256" key="6">
    <source>
        <dbReference type="ARBA" id="ARBA00038347"/>
    </source>
</evidence>
<dbReference type="GO" id="GO:0005886">
    <property type="term" value="C:plasma membrane"/>
    <property type="evidence" value="ECO:0007669"/>
    <property type="project" value="EnsemblFungi"/>
</dbReference>
<dbReference type="FunFam" id="1.20.1720.10:FF:000009">
    <property type="entry name" value="MFS multidrug transporter"/>
    <property type="match status" value="1"/>
</dbReference>
<keyword evidence="5 8" id="KW-0472">Membrane</keyword>
<feature type="region of interest" description="Disordered" evidence="7">
    <location>
        <begin position="1"/>
        <end position="38"/>
    </location>
</feature>
<accession>A5DKJ0</accession>
<proteinExistence type="inferred from homology"/>
<dbReference type="Proteomes" id="UP000001997">
    <property type="component" value="Unassembled WGS sequence"/>
</dbReference>
<dbReference type="GO" id="GO:0015203">
    <property type="term" value="F:polyamine transmembrane transporter activity"/>
    <property type="evidence" value="ECO:0007669"/>
    <property type="project" value="EnsemblFungi"/>
</dbReference>
<feature type="transmembrane region" description="Helical" evidence="8">
    <location>
        <begin position="263"/>
        <end position="281"/>
    </location>
</feature>
<feature type="transmembrane region" description="Helical" evidence="8">
    <location>
        <begin position="432"/>
        <end position="455"/>
    </location>
</feature>
<evidence type="ECO:0000256" key="2">
    <source>
        <dbReference type="ARBA" id="ARBA00022448"/>
    </source>
</evidence>
<keyword evidence="11" id="KW-1185">Reference proteome</keyword>
<feature type="compositionally biased region" description="Polar residues" evidence="7">
    <location>
        <begin position="12"/>
        <end position="32"/>
    </location>
</feature>
<evidence type="ECO:0000256" key="1">
    <source>
        <dbReference type="ARBA" id="ARBA00004141"/>
    </source>
</evidence>
<dbReference type="PANTHER" id="PTHR23502">
    <property type="entry name" value="MAJOR FACILITATOR SUPERFAMILY"/>
    <property type="match status" value="1"/>
</dbReference>
<evidence type="ECO:0000259" key="9">
    <source>
        <dbReference type="PROSITE" id="PS50850"/>
    </source>
</evidence>
<organism evidence="10 11">
    <name type="scientific">Meyerozyma guilliermondii (strain ATCC 6260 / CBS 566 / DSM 6381 / JCM 1539 / NBRC 10279 / NRRL Y-324)</name>
    <name type="common">Yeast</name>
    <name type="synonym">Candida guilliermondii</name>
    <dbReference type="NCBI Taxonomy" id="294746"/>
    <lineage>
        <taxon>Eukaryota</taxon>
        <taxon>Fungi</taxon>
        <taxon>Dikarya</taxon>
        <taxon>Ascomycota</taxon>
        <taxon>Saccharomycotina</taxon>
        <taxon>Pichiomycetes</taxon>
        <taxon>Debaryomycetaceae</taxon>
        <taxon>Meyerozyma</taxon>
    </lineage>
</organism>
<dbReference type="VEuPathDB" id="FungiDB:PGUG_03791"/>
<evidence type="ECO:0000313" key="10">
    <source>
        <dbReference type="EMBL" id="EDK39693.2"/>
    </source>
</evidence>
<dbReference type="InterPro" id="IPR036259">
    <property type="entry name" value="MFS_trans_sf"/>
</dbReference>
<dbReference type="Gene3D" id="1.20.1250.20">
    <property type="entry name" value="MFS general substrate transporter like domains"/>
    <property type="match status" value="1"/>
</dbReference>
<evidence type="ECO:0000256" key="8">
    <source>
        <dbReference type="SAM" id="Phobius"/>
    </source>
</evidence>
<dbReference type="CDD" id="cd17323">
    <property type="entry name" value="MFS_Tpo1_MDR_like"/>
    <property type="match status" value="1"/>
</dbReference>
<dbReference type="RefSeq" id="XP_001484410.2">
    <property type="nucleotide sequence ID" value="XM_001484360.1"/>
</dbReference>
<dbReference type="PROSITE" id="PS50850">
    <property type="entry name" value="MFS"/>
    <property type="match status" value="1"/>
</dbReference>
<dbReference type="HOGENOM" id="CLU_008455_8_5_1"/>
<feature type="transmembrane region" description="Helical" evidence="8">
    <location>
        <begin position="173"/>
        <end position="192"/>
    </location>
</feature>
<feature type="domain" description="Major facilitator superfamily (MFS) profile" evidence="9">
    <location>
        <begin position="107"/>
        <end position="638"/>
    </location>
</feature>
<feature type="transmembrane region" description="Helical" evidence="8">
    <location>
        <begin position="141"/>
        <end position="161"/>
    </location>
</feature>
<dbReference type="InParanoid" id="A5DKJ0"/>
<gene>
    <name evidence="10" type="ORF">PGUG_03791</name>
</gene>
<dbReference type="InterPro" id="IPR011701">
    <property type="entry name" value="MFS"/>
</dbReference>
<evidence type="ECO:0000256" key="4">
    <source>
        <dbReference type="ARBA" id="ARBA00022989"/>
    </source>
</evidence>
<evidence type="ECO:0000256" key="3">
    <source>
        <dbReference type="ARBA" id="ARBA00022692"/>
    </source>
</evidence>
<dbReference type="OMA" id="IFSMATT"/>
<feature type="transmembrane region" description="Helical" evidence="8">
    <location>
        <begin position="586"/>
        <end position="607"/>
    </location>
</feature>
<keyword evidence="2" id="KW-0813">Transport</keyword>
<dbReference type="InterPro" id="IPR020846">
    <property type="entry name" value="MFS_dom"/>
</dbReference>
<dbReference type="eggNOG" id="KOG0255">
    <property type="taxonomic scope" value="Eukaryota"/>
</dbReference>
<dbReference type="EMBL" id="CH408158">
    <property type="protein sequence ID" value="EDK39693.2"/>
    <property type="molecule type" value="Genomic_DNA"/>
</dbReference>
<dbReference type="KEGG" id="pgu:PGUG_03791"/>
<keyword evidence="4 8" id="KW-1133">Transmembrane helix</keyword>
<dbReference type="GO" id="GO:0010509">
    <property type="term" value="P:intracellular polyamine homeostasis"/>
    <property type="evidence" value="ECO:0007669"/>
    <property type="project" value="EnsemblFungi"/>
</dbReference>
<feature type="transmembrane region" description="Helical" evidence="8">
    <location>
        <begin position="234"/>
        <end position="257"/>
    </location>
</feature>
<dbReference type="Gene3D" id="1.20.1720.10">
    <property type="entry name" value="Multidrug resistance protein D"/>
    <property type="match status" value="1"/>
</dbReference>
<evidence type="ECO:0000256" key="7">
    <source>
        <dbReference type="SAM" id="MobiDB-lite"/>
    </source>
</evidence>
<reference evidence="10 11" key="1">
    <citation type="journal article" date="2009" name="Nature">
        <title>Evolution of pathogenicity and sexual reproduction in eight Candida genomes.</title>
        <authorList>
            <person name="Butler G."/>
            <person name="Rasmussen M.D."/>
            <person name="Lin M.F."/>
            <person name="Santos M.A."/>
            <person name="Sakthikumar S."/>
            <person name="Munro C.A."/>
            <person name="Rheinbay E."/>
            <person name="Grabherr M."/>
            <person name="Forche A."/>
            <person name="Reedy J.L."/>
            <person name="Agrafioti I."/>
            <person name="Arnaud M.B."/>
            <person name="Bates S."/>
            <person name="Brown A.J."/>
            <person name="Brunke S."/>
            <person name="Costanzo M.C."/>
            <person name="Fitzpatrick D.A."/>
            <person name="de Groot P.W."/>
            <person name="Harris D."/>
            <person name="Hoyer L.L."/>
            <person name="Hube B."/>
            <person name="Klis F.M."/>
            <person name="Kodira C."/>
            <person name="Lennard N."/>
            <person name="Logue M.E."/>
            <person name="Martin R."/>
            <person name="Neiman A.M."/>
            <person name="Nikolaou E."/>
            <person name="Quail M.A."/>
            <person name="Quinn J."/>
            <person name="Santos M.C."/>
            <person name="Schmitzberger F.F."/>
            <person name="Sherlock G."/>
            <person name="Shah P."/>
            <person name="Silverstein K.A."/>
            <person name="Skrzypek M.S."/>
            <person name="Soll D."/>
            <person name="Staggs R."/>
            <person name="Stansfield I."/>
            <person name="Stumpf M.P."/>
            <person name="Sudbery P.E."/>
            <person name="Srikantha T."/>
            <person name="Zeng Q."/>
            <person name="Berman J."/>
            <person name="Berriman M."/>
            <person name="Heitman J."/>
            <person name="Gow N.A."/>
            <person name="Lorenz M.C."/>
            <person name="Birren B.W."/>
            <person name="Kellis M."/>
            <person name="Cuomo C.A."/>
        </authorList>
    </citation>
    <scope>NUCLEOTIDE SEQUENCE [LARGE SCALE GENOMIC DNA]</scope>
    <source>
        <strain evidence="11">ATCC 6260 / CBS 566 / DSM 6381 / JCM 1539 / NBRC 10279 / NRRL Y-324</strain>
    </source>
</reference>
<feature type="transmembrane region" description="Helical" evidence="8">
    <location>
        <begin position="552"/>
        <end position="574"/>
    </location>
</feature>
<dbReference type="GO" id="GO:0032973">
    <property type="term" value="P:amino acid export across plasma membrane"/>
    <property type="evidence" value="ECO:0007669"/>
    <property type="project" value="EnsemblFungi"/>
</dbReference>
<feature type="transmembrane region" description="Helical" evidence="8">
    <location>
        <begin position="613"/>
        <end position="633"/>
    </location>
</feature>
<keyword evidence="3 8" id="KW-0812">Transmembrane</keyword>
<sequence length="653" mass="72149">MSAKEPPAPRSRSPTYSLASIDSSVDGTANHNINEDGPLGLEQDIEAQKERHYTASNDALASRIQSALSTKSKRVPVKQRRGLLSWITVIPEYEDARDYPDNLKAVLVFIIAFVATTGPMGTSILMPAIDDVVKDLETSVAIVNVSVGVYLLALGIFPMWWSTFSERFGRRSIYIISFTLFCCFSIGAALSPTVQVLIGFRVLCGMASSSVQAVGAGTVGDLYSQHERGRAMGVFYLGPLMGPFLAPILGGAVAQAWGWRATQWLLVIFSGCSAVFVIFGLPETLRTQDSLTAVRDMLAKRNEEETSTDQEIETGIPANITNTPGNHDVVDKQLSRNISRMSEELSRHQSLNVDHDAFDDAVTDTVMPTLTRLTTSRSTYSRRIAQEVYQDKLERISNTHNNSIASPDHEKMTWKDVQTATYDVLIRPLHALVLLTYPPVFLVITYSAISFAVVYFFNMTITYEYGRPPYNFSTIIVGLMYIPNSVTYVMASIIGGRWNDKLLRDYADKHDGELVPESRISWNVVVAVVLFFPACLIFGWCLRYGEHWVTPLIGTAIFGFASMLIIGTTVTYLVDTLPGKGATGVALNNLCRQILAAIATFVVEPALSTIGPGILLSILLGIMTLAAVTLVYLKRNGQYFREHYELAKYYDKL</sequence>
<feature type="transmembrane region" description="Helical" evidence="8">
    <location>
        <begin position="106"/>
        <end position="129"/>
    </location>
</feature>
<dbReference type="SUPFAM" id="SSF103473">
    <property type="entry name" value="MFS general substrate transporter"/>
    <property type="match status" value="1"/>
</dbReference>
<dbReference type="GO" id="GO:0015565">
    <property type="term" value="F:threonine efflux transmembrane transporter activity"/>
    <property type="evidence" value="ECO:0007669"/>
    <property type="project" value="EnsemblFungi"/>
</dbReference>
<evidence type="ECO:0000313" key="11">
    <source>
        <dbReference type="Proteomes" id="UP000001997"/>
    </source>
</evidence>
<dbReference type="FunCoup" id="A5DKJ0">
    <property type="interactions" value="24"/>
</dbReference>
<name>A5DKJ0_PICGU</name>
<dbReference type="PANTHER" id="PTHR23502:SF5">
    <property type="entry name" value="QUINIDINE RESISTANCE PROTEIN 3"/>
    <property type="match status" value="1"/>
</dbReference>
<dbReference type="AlphaFoldDB" id="A5DKJ0"/>
<comment type="subcellular location">
    <subcellularLocation>
        <location evidence="1">Membrane</location>
        <topology evidence="1">Multi-pass membrane protein</topology>
    </subcellularLocation>
</comment>
<dbReference type="Pfam" id="PF07690">
    <property type="entry name" value="MFS_1"/>
    <property type="match status" value="1"/>
</dbReference>